<evidence type="ECO:0000313" key="1">
    <source>
        <dbReference type="EMBL" id="OJJ41661.1"/>
    </source>
</evidence>
<dbReference type="PANTHER" id="PTHR38119:SF2">
    <property type="entry name" value="TRANSCRIPTION FACTOR DOMAIN-CONTAINING PROTEIN"/>
    <property type="match status" value="1"/>
</dbReference>
<gene>
    <name evidence="1" type="ORF">ASPWEDRAFT_280209</name>
</gene>
<proteinExistence type="predicted"/>
<accession>A0A1L9S3C6</accession>
<keyword evidence="2" id="KW-1185">Reference proteome</keyword>
<name>A0A1L9S3C6_ASPWE</name>
<dbReference type="Proteomes" id="UP000184383">
    <property type="component" value="Unassembled WGS sequence"/>
</dbReference>
<dbReference type="RefSeq" id="XP_040695337.1">
    <property type="nucleotide sequence ID" value="XM_040833081.1"/>
</dbReference>
<dbReference type="VEuPathDB" id="FungiDB:ASPWEDRAFT_280209"/>
<reference evidence="2" key="1">
    <citation type="journal article" date="2017" name="Genome Biol.">
        <title>Comparative genomics reveals high biological diversity and specific adaptations in the industrially and medically important fungal genus Aspergillus.</title>
        <authorList>
            <person name="de Vries R.P."/>
            <person name="Riley R."/>
            <person name="Wiebenga A."/>
            <person name="Aguilar-Osorio G."/>
            <person name="Amillis S."/>
            <person name="Uchima C.A."/>
            <person name="Anderluh G."/>
            <person name="Asadollahi M."/>
            <person name="Askin M."/>
            <person name="Barry K."/>
            <person name="Battaglia E."/>
            <person name="Bayram O."/>
            <person name="Benocci T."/>
            <person name="Braus-Stromeyer S.A."/>
            <person name="Caldana C."/>
            <person name="Canovas D."/>
            <person name="Cerqueira G.C."/>
            <person name="Chen F."/>
            <person name="Chen W."/>
            <person name="Choi C."/>
            <person name="Clum A."/>
            <person name="Dos Santos R.A."/>
            <person name="Damasio A.R."/>
            <person name="Diallinas G."/>
            <person name="Emri T."/>
            <person name="Fekete E."/>
            <person name="Flipphi M."/>
            <person name="Freyberg S."/>
            <person name="Gallo A."/>
            <person name="Gournas C."/>
            <person name="Habgood R."/>
            <person name="Hainaut M."/>
            <person name="Harispe M.L."/>
            <person name="Henrissat B."/>
            <person name="Hilden K.S."/>
            <person name="Hope R."/>
            <person name="Hossain A."/>
            <person name="Karabika E."/>
            <person name="Karaffa L."/>
            <person name="Karanyi Z."/>
            <person name="Krasevec N."/>
            <person name="Kuo A."/>
            <person name="Kusch H."/>
            <person name="LaButti K."/>
            <person name="Lagendijk E.L."/>
            <person name="Lapidus A."/>
            <person name="Levasseur A."/>
            <person name="Lindquist E."/>
            <person name="Lipzen A."/>
            <person name="Logrieco A.F."/>
            <person name="MacCabe A."/>
            <person name="Maekelae M.R."/>
            <person name="Malavazi I."/>
            <person name="Melin P."/>
            <person name="Meyer V."/>
            <person name="Mielnichuk N."/>
            <person name="Miskei M."/>
            <person name="Molnar A.P."/>
            <person name="Mule G."/>
            <person name="Ngan C.Y."/>
            <person name="Orejas M."/>
            <person name="Orosz E."/>
            <person name="Ouedraogo J.P."/>
            <person name="Overkamp K.M."/>
            <person name="Park H.-S."/>
            <person name="Perrone G."/>
            <person name="Piumi F."/>
            <person name="Punt P.J."/>
            <person name="Ram A.F."/>
            <person name="Ramon A."/>
            <person name="Rauscher S."/>
            <person name="Record E."/>
            <person name="Riano-Pachon D.M."/>
            <person name="Robert V."/>
            <person name="Roehrig J."/>
            <person name="Ruller R."/>
            <person name="Salamov A."/>
            <person name="Salih N.S."/>
            <person name="Samson R.A."/>
            <person name="Sandor E."/>
            <person name="Sanguinetti M."/>
            <person name="Schuetze T."/>
            <person name="Sepcic K."/>
            <person name="Shelest E."/>
            <person name="Sherlock G."/>
            <person name="Sophianopoulou V."/>
            <person name="Squina F.M."/>
            <person name="Sun H."/>
            <person name="Susca A."/>
            <person name="Todd R.B."/>
            <person name="Tsang A."/>
            <person name="Unkles S.E."/>
            <person name="van de Wiele N."/>
            <person name="van Rossen-Uffink D."/>
            <person name="Oliveira J.V."/>
            <person name="Vesth T.C."/>
            <person name="Visser J."/>
            <person name="Yu J.-H."/>
            <person name="Zhou M."/>
            <person name="Andersen M.R."/>
            <person name="Archer D.B."/>
            <person name="Baker S.E."/>
            <person name="Benoit I."/>
            <person name="Brakhage A.A."/>
            <person name="Braus G.H."/>
            <person name="Fischer R."/>
            <person name="Frisvad J.C."/>
            <person name="Goldman G.H."/>
            <person name="Houbraken J."/>
            <person name="Oakley B."/>
            <person name="Pocsi I."/>
            <person name="Scazzocchio C."/>
            <person name="Seiboth B."/>
            <person name="vanKuyk P.A."/>
            <person name="Wortman J."/>
            <person name="Dyer P.S."/>
            <person name="Grigoriev I.V."/>
        </authorList>
    </citation>
    <scope>NUCLEOTIDE SEQUENCE [LARGE SCALE GENOMIC DNA]</scope>
    <source>
        <strain evidence="2">DTO 134E9</strain>
    </source>
</reference>
<sequence>MLDDNNDDDDDGDDLPYIELVLVKSERSRHGVLEVHVIADFVRQVENVAVSPPWPETTCSHWLDIFKSFYGISPDLYAFGIDNVPTLGCGLFDIAHTIQASNFISGAITNALVPDQKLYNSIPKLPINWTCLADRIQSADILKDTIVHLVGNWTKISQEQRSCLPPWIHRLCDIKFFNLLQRKIAINNTILAHYPTDIVLTNKDGDTVPIEERQTQAAALVYRQWVCHKVYKRHAHNADDGGAEFYRAIATGGDRYLNTEEMKQFVMPLMVNRTHWQGSKTMA</sequence>
<dbReference type="AlphaFoldDB" id="A0A1L9S3C6"/>
<dbReference type="OrthoDB" id="2129688at2759"/>
<protein>
    <submittedName>
        <fullName evidence="1">Uncharacterized protein</fullName>
    </submittedName>
</protein>
<evidence type="ECO:0000313" key="2">
    <source>
        <dbReference type="Proteomes" id="UP000184383"/>
    </source>
</evidence>
<dbReference type="EMBL" id="KV878209">
    <property type="protein sequence ID" value="OJJ41661.1"/>
    <property type="molecule type" value="Genomic_DNA"/>
</dbReference>
<dbReference type="GeneID" id="63748929"/>
<dbReference type="STRING" id="1073089.A0A1L9S3C6"/>
<organism evidence="1 2">
    <name type="scientific">Aspergillus wentii DTO 134E9</name>
    <dbReference type="NCBI Taxonomy" id="1073089"/>
    <lineage>
        <taxon>Eukaryota</taxon>
        <taxon>Fungi</taxon>
        <taxon>Dikarya</taxon>
        <taxon>Ascomycota</taxon>
        <taxon>Pezizomycotina</taxon>
        <taxon>Eurotiomycetes</taxon>
        <taxon>Eurotiomycetidae</taxon>
        <taxon>Eurotiales</taxon>
        <taxon>Aspergillaceae</taxon>
        <taxon>Aspergillus</taxon>
        <taxon>Aspergillus subgen. Cremei</taxon>
    </lineage>
</organism>
<dbReference type="PANTHER" id="PTHR38119">
    <property type="entry name" value="BTB DOMAIN-CONTAINING PROTEIN-RELATED"/>
    <property type="match status" value="1"/>
</dbReference>